<dbReference type="Proteomes" id="UP000386466">
    <property type="component" value="Unassembled WGS sequence"/>
</dbReference>
<dbReference type="AlphaFoldDB" id="A0A485N953"/>
<feature type="non-terminal residue" evidence="2">
    <location>
        <position position="1"/>
    </location>
</feature>
<sequence length="68" mass="7433">TRKLDTWRISRAGEALGADSNNGFQQRSERRHLPTSPPKAAASAYGQAISSSMAVVHFWPQSSYAAAW</sequence>
<protein>
    <submittedName>
        <fullName evidence="2">Uncharacterized protein</fullName>
    </submittedName>
</protein>
<accession>A0A485N953</accession>
<evidence type="ECO:0000313" key="3">
    <source>
        <dbReference type="Proteomes" id="UP000386466"/>
    </source>
</evidence>
<reference evidence="2 3" key="1">
    <citation type="submission" date="2019-01" db="EMBL/GenBank/DDBJ databases">
        <authorList>
            <person name="Alioto T."/>
            <person name="Alioto T."/>
        </authorList>
    </citation>
    <scope>NUCLEOTIDE SEQUENCE [LARGE SCALE GENOMIC DNA]</scope>
</reference>
<evidence type="ECO:0000256" key="1">
    <source>
        <dbReference type="SAM" id="MobiDB-lite"/>
    </source>
</evidence>
<feature type="non-terminal residue" evidence="2">
    <location>
        <position position="68"/>
    </location>
</feature>
<evidence type="ECO:0000313" key="2">
    <source>
        <dbReference type="EMBL" id="VFV29950.1"/>
    </source>
</evidence>
<feature type="region of interest" description="Disordered" evidence="1">
    <location>
        <begin position="15"/>
        <end position="40"/>
    </location>
</feature>
<proteinExistence type="predicted"/>
<organism evidence="2 3">
    <name type="scientific">Lynx pardinus</name>
    <name type="common">Iberian lynx</name>
    <name type="synonym">Felis pardina</name>
    <dbReference type="NCBI Taxonomy" id="191816"/>
    <lineage>
        <taxon>Eukaryota</taxon>
        <taxon>Metazoa</taxon>
        <taxon>Chordata</taxon>
        <taxon>Craniata</taxon>
        <taxon>Vertebrata</taxon>
        <taxon>Euteleostomi</taxon>
        <taxon>Mammalia</taxon>
        <taxon>Eutheria</taxon>
        <taxon>Laurasiatheria</taxon>
        <taxon>Carnivora</taxon>
        <taxon>Feliformia</taxon>
        <taxon>Felidae</taxon>
        <taxon>Felinae</taxon>
        <taxon>Lynx</taxon>
    </lineage>
</organism>
<dbReference type="EMBL" id="CAAGRJ010013374">
    <property type="protein sequence ID" value="VFV29950.1"/>
    <property type="molecule type" value="Genomic_DNA"/>
</dbReference>
<gene>
    <name evidence="2" type="ORF">LYPA_23CLNC004528</name>
</gene>
<name>A0A485N953_LYNPA</name>
<keyword evidence="3" id="KW-1185">Reference proteome</keyword>